<evidence type="ECO:0000256" key="12">
    <source>
        <dbReference type="PIRSR" id="PIRSR602081-1"/>
    </source>
</evidence>
<dbReference type="AlphaFoldDB" id="A0A067B8E5"/>
<dbReference type="PANTHER" id="PTHR11455:SF9">
    <property type="entry name" value="CRYPTOCHROME CIRCADIAN CLOCK 5 ISOFORM X1"/>
    <property type="match status" value="1"/>
</dbReference>
<dbReference type="InterPro" id="IPR018394">
    <property type="entry name" value="DNA_photolyase_1_CS_C"/>
</dbReference>
<dbReference type="GO" id="GO:0003677">
    <property type="term" value="F:DNA binding"/>
    <property type="evidence" value="ECO:0007669"/>
    <property type="project" value="TreeGrafter"/>
</dbReference>
<comment type="caution">
    <text evidence="17">The sequence shown here is derived from an EMBL/GenBank/DDBJ whole genome shotgun (WGS) entry which is preliminary data.</text>
</comment>
<dbReference type="GO" id="GO:0009416">
    <property type="term" value="P:response to light stimulus"/>
    <property type="evidence" value="ECO:0007669"/>
    <property type="project" value="TreeGrafter"/>
</dbReference>
<dbReference type="NCBIfam" id="NF007955">
    <property type="entry name" value="PRK10674.1"/>
    <property type="match status" value="1"/>
</dbReference>
<comment type="function">
    <text evidence="10">Involved in repair of UV radiation-induced DNA damage. Catalyzes the light-dependent monomerization (300-600 nm) of cyclobutyl pyrimidine dimers (in cis-syn configuration), which are formed between adjacent bases on the same DNA strand upon exposure to ultraviolet radiation.</text>
</comment>
<keyword evidence="17" id="KW-0456">Lyase</keyword>
<feature type="domain" description="Photolyase/cryptochrome alpha/beta" evidence="15">
    <location>
        <begin position="1"/>
        <end position="133"/>
    </location>
</feature>
<evidence type="ECO:0000256" key="10">
    <source>
        <dbReference type="ARBA" id="ARBA00059220"/>
    </source>
</evidence>
<evidence type="ECO:0000256" key="2">
    <source>
        <dbReference type="ARBA" id="ARBA00005862"/>
    </source>
</evidence>
<evidence type="ECO:0000313" key="17">
    <source>
        <dbReference type="EMBL" id="KQA23382.1"/>
    </source>
</evidence>
<evidence type="ECO:0000256" key="3">
    <source>
        <dbReference type="ARBA" id="ARBA00013149"/>
    </source>
</evidence>
<feature type="site" description="Electron transfer via tryptophanyl radical" evidence="13">
    <location>
        <position position="308"/>
    </location>
</feature>
<evidence type="ECO:0000256" key="6">
    <source>
        <dbReference type="ARBA" id="ARBA00022827"/>
    </source>
</evidence>
<dbReference type="RefSeq" id="WP_055027946.1">
    <property type="nucleotide sequence ID" value="NZ_CP035689.1"/>
</dbReference>
<organism evidence="17 19">
    <name type="scientific">Vibrio metoecus</name>
    <dbReference type="NCBI Taxonomy" id="1481663"/>
    <lineage>
        <taxon>Bacteria</taxon>
        <taxon>Pseudomonadati</taxon>
        <taxon>Pseudomonadota</taxon>
        <taxon>Gammaproteobacteria</taxon>
        <taxon>Vibrionales</taxon>
        <taxon>Vibrionaceae</taxon>
        <taxon>Vibrio</taxon>
    </lineage>
</organism>
<dbReference type="EMBL" id="JJMN01000046">
    <property type="protein sequence ID" value="KDO14393.1"/>
    <property type="molecule type" value="Genomic_DNA"/>
</dbReference>
<dbReference type="SUPFAM" id="SSF48173">
    <property type="entry name" value="Cryptochrome/photolyase FAD-binding domain"/>
    <property type="match status" value="1"/>
</dbReference>
<proteinExistence type="inferred from homology"/>
<sequence>MKLVWFRRDLRSFDNTALSAAIASGEPVAAVYIATPAQWQQHHVAPIQADFIWRRLGELQQELAALNVPLLYQQVADFKAAAEAVSQLASKLNATQVFANRDYELDEQQRDRHTELLLDERGISWATFDDKCLLPPGCVRTKQGEHFKVFTPFKRAWLSLFQPPIIAKNQPAEPWTLSSEWASWVWNSAQTFDYPRVDSQSWPVDFETIRNQLRDFCREQVQNYHQLRDFPAREGTSVLSPYLAIGALSARQCVARLYRESSMGALSEGAQVWLSELIWREFYQHLVAIEPNISKSRDFHEWGSRLEWWNDNEKFQRWCEGTTGYPIVDAAMRQLNQTGWMHNRLRMIVASFLTKDLHIDWRWGERYFMSKLIDGDYAANNGGWQWCASTGCDGQPYFRIFNPVSQGEKFDPQGEFIRHWVPELRSMSAAYIHQPWTYPAVNSVSYPARLVDHKQEREVTLRLYKTAKG</sequence>
<evidence type="ECO:0000256" key="7">
    <source>
        <dbReference type="ARBA" id="ARBA00022991"/>
    </source>
</evidence>
<evidence type="ECO:0000256" key="13">
    <source>
        <dbReference type="PIRSR" id="PIRSR602081-2"/>
    </source>
</evidence>
<comment type="similarity">
    <text evidence="14">Belongs to the DNA photolyase family.</text>
</comment>
<dbReference type="InterPro" id="IPR005101">
    <property type="entry name" value="Cryptochr/Photolyase_FAD-bd"/>
</dbReference>
<reference evidence="16 18" key="1">
    <citation type="submission" date="2014-04" db="EMBL/GenBank/DDBJ databases">
        <title>Vibrio metecus sp. nov., a close relative of Vibrio cholerae isolated from coastal brackish ponds and clinical specimens.</title>
        <authorList>
            <person name="Kirchberger P.C."/>
            <person name="Turnsek M."/>
            <person name="Hunt D.E."/>
            <person name="Haley B.J."/>
            <person name="Colwell R."/>
            <person name="Polz M.F."/>
            <person name="Tarr C.L."/>
            <person name="Boucher Y."/>
        </authorList>
    </citation>
    <scope>NUCLEOTIDE SEQUENCE [LARGE SCALE GENOMIC DNA]</scope>
    <source>
        <strain evidence="16">OP3H</strain>
        <strain evidence="18">PPCK-2014</strain>
    </source>
</reference>
<dbReference type="GO" id="GO:0071949">
    <property type="term" value="F:FAD binding"/>
    <property type="evidence" value="ECO:0007669"/>
    <property type="project" value="TreeGrafter"/>
</dbReference>
<comment type="cofactor">
    <cofactor evidence="1">
        <name>(6R)-5,10-methylene-5,6,7,8-tetrahydrofolate</name>
        <dbReference type="ChEBI" id="CHEBI:15636"/>
    </cofactor>
</comment>
<comment type="cofactor">
    <cofactor evidence="12">
        <name>FAD</name>
        <dbReference type="ChEBI" id="CHEBI:57692"/>
    </cofactor>
    <text evidence="12">Binds 1 FAD per subunit.</text>
</comment>
<evidence type="ECO:0000256" key="4">
    <source>
        <dbReference type="ARBA" id="ARBA00014046"/>
    </source>
</evidence>
<dbReference type="GO" id="GO:0003904">
    <property type="term" value="F:deoxyribodipyrimidine photo-lyase activity"/>
    <property type="evidence" value="ECO:0007669"/>
    <property type="project" value="UniProtKB-EC"/>
</dbReference>
<evidence type="ECO:0000256" key="5">
    <source>
        <dbReference type="ARBA" id="ARBA00022630"/>
    </source>
</evidence>
<dbReference type="InterPro" id="IPR014729">
    <property type="entry name" value="Rossmann-like_a/b/a_fold"/>
</dbReference>
<keyword evidence="5 12" id="KW-0285">Flavoprotein</keyword>
<dbReference type="PATRIC" id="fig|1481663.8.peg.1105"/>
<dbReference type="InterPro" id="IPR036134">
    <property type="entry name" value="Crypto/Photolyase_FAD-like_sf"/>
</dbReference>
<dbReference type="Pfam" id="PF03441">
    <property type="entry name" value="FAD_binding_7"/>
    <property type="match status" value="1"/>
</dbReference>
<gene>
    <name evidence="17" type="ORF">AAY55_10865</name>
    <name evidence="16" type="ORF">DP83_01460</name>
</gene>
<dbReference type="GO" id="GO:0000719">
    <property type="term" value="P:photoreactive repair"/>
    <property type="evidence" value="ECO:0007669"/>
    <property type="project" value="UniProtKB-ARBA"/>
</dbReference>
<dbReference type="Gene3D" id="1.10.579.10">
    <property type="entry name" value="DNA Cyclobutane Dipyrimidine Photolyase, subunit A, domain 3"/>
    <property type="match status" value="1"/>
</dbReference>
<name>A0A067B8E5_VIBMT</name>
<dbReference type="SUPFAM" id="SSF52425">
    <property type="entry name" value="Cryptochrome/photolyase, N-terminal domain"/>
    <property type="match status" value="1"/>
</dbReference>
<dbReference type="Pfam" id="PF00875">
    <property type="entry name" value="DNA_photolyase"/>
    <property type="match status" value="1"/>
</dbReference>
<dbReference type="Gene3D" id="3.40.50.620">
    <property type="entry name" value="HUPs"/>
    <property type="match status" value="1"/>
</dbReference>
<reference evidence="17 19" key="2">
    <citation type="journal article" date="2015" name="Genome Biol. Evol.">
        <title>The Dynamics of Genetic Interactions between Vibrio metoecus and Vibrio cholerae, Two Close Relatives Co-Occurring in the Environment.</title>
        <authorList>
            <person name="Orata F.D."/>
            <person name="Kirchberger P.C."/>
            <person name="Meheust R."/>
            <person name="Barlow E.J."/>
            <person name="Tarr C.L."/>
            <person name="Boucher Y."/>
        </authorList>
    </citation>
    <scope>NUCLEOTIDE SEQUENCE [LARGE SCALE GENOMIC DNA]</scope>
    <source>
        <strain evidence="17 19">08-2459</strain>
    </source>
</reference>
<feature type="binding site" evidence="12">
    <location>
        <begin position="236"/>
        <end position="240"/>
    </location>
    <ligand>
        <name>FAD</name>
        <dbReference type="ChEBI" id="CHEBI:57692"/>
    </ligand>
</feature>
<feature type="site" description="Electron transfer via tryptophanyl radical" evidence="13">
    <location>
        <position position="361"/>
    </location>
</feature>
<dbReference type="EMBL" id="LCUF01000012">
    <property type="protein sequence ID" value="KQA23382.1"/>
    <property type="molecule type" value="Genomic_DNA"/>
</dbReference>
<evidence type="ECO:0000313" key="19">
    <source>
        <dbReference type="Proteomes" id="UP000053724"/>
    </source>
</evidence>
<dbReference type="Gene3D" id="1.25.40.80">
    <property type="match status" value="1"/>
</dbReference>
<comment type="catalytic activity">
    <reaction evidence="9">
        <text>cyclobutadipyrimidine (in DNA) = 2 pyrimidine residues (in DNA).</text>
        <dbReference type="EC" id="4.1.99.3"/>
    </reaction>
</comment>
<feature type="site" description="Electron transfer via tryptophanyl radical" evidence="13">
    <location>
        <position position="384"/>
    </location>
</feature>
<feature type="binding site" evidence="12">
    <location>
        <begin position="374"/>
        <end position="376"/>
    </location>
    <ligand>
        <name>FAD</name>
        <dbReference type="ChEBI" id="CHEBI:57692"/>
    </ligand>
</feature>
<feature type="binding site" evidence="12">
    <location>
        <position position="273"/>
    </location>
    <ligand>
        <name>FAD</name>
        <dbReference type="ChEBI" id="CHEBI:57692"/>
    </ligand>
</feature>
<evidence type="ECO:0000256" key="14">
    <source>
        <dbReference type="RuleBase" id="RU004182"/>
    </source>
</evidence>
<evidence type="ECO:0000313" key="16">
    <source>
        <dbReference type="EMBL" id="KDO14393.1"/>
    </source>
</evidence>
<evidence type="ECO:0000256" key="9">
    <source>
        <dbReference type="ARBA" id="ARBA00033999"/>
    </source>
</evidence>
<dbReference type="Proteomes" id="UP000027331">
    <property type="component" value="Unassembled WGS sequence"/>
</dbReference>
<dbReference type="PROSITE" id="PS51645">
    <property type="entry name" value="PHR_CRY_ALPHA_BETA"/>
    <property type="match status" value="1"/>
</dbReference>
<evidence type="ECO:0000256" key="8">
    <source>
        <dbReference type="ARBA" id="ARBA00031671"/>
    </source>
</evidence>
<dbReference type="PROSITE" id="PS00394">
    <property type="entry name" value="DNA_PHOTOLYASES_1_1"/>
    <property type="match status" value="1"/>
</dbReference>
<protein>
    <recommendedName>
        <fullName evidence="4">Deoxyribodipyrimidine photo-lyase</fullName>
        <ecNumber evidence="3">4.1.99.3</ecNumber>
    </recommendedName>
    <alternativeName>
        <fullName evidence="8">DNA photolyase</fullName>
    </alternativeName>
    <alternativeName>
        <fullName evidence="11">Photoreactivating enzyme</fullName>
    </alternativeName>
</protein>
<keyword evidence="6 12" id="KW-0274">FAD</keyword>
<dbReference type="InterPro" id="IPR006050">
    <property type="entry name" value="DNA_photolyase_N"/>
</dbReference>
<evidence type="ECO:0000256" key="1">
    <source>
        <dbReference type="ARBA" id="ARBA00001932"/>
    </source>
</evidence>
<keyword evidence="18" id="KW-1185">Reference proteome</keyword>
<dbReference type="PRINTS" id="PR00147">
    <property type="entry name" value="DNAPHOTLYASE"/>
</dbReference>
<dbReference type="PANTHER" id="PTHR11455">
    <property type="entry name" value="CRYPTOCHROME"/>
    <property type="match status" value="1"/>
</dbReference>
<accession>A0A067B8E5</accession>
<keyword evidence="7 14" id="KW-0157">Chromophore</keyword>
<dbReference type="FunFam" id="1.10.579.10:FF:000003">
    <property type="entry name" value="Deoxyribodipyrimidine photo-lyase"/>
    <property type="match status" value="1"/>
</dbReference>
<dbReference type="InterPro" id="IPR036155">
    <property type="entry name" value="Crypto/Photolyase_N_sf"/>
</dbReference>
<evidence type="ECO:0000256" key="11">
    <source>
        <dbReference type="ARBA" id="ARBA00083107"/>
    </source>
</evidence>
<evidence type="ECO:0000313" key="18">
    <source>
        <dbReference type="Proteomes" id="UP000027331"/>
    </source>
</evidence>
<evidence type="ECO:0000259" key="15">
    <source>
        <dbReference type="PROSITE" id="PS51645"/>
    </source>
</evidence>
<feature type="binding site" evidence="12">
    <location>
        <begin position="276"/>
        <end position="283"/>
    </location>
    <ligand>
        <name>FAD</name>
        <dbReference type="ChEBI" id="CHEBI:57692"/>
    </ligand>
</feature>
<dbReference type="PROSITE" id="PS00691">
    <property type="entry name" value="DNA_PHOTOLYASES_1_2"/>
    <property type="match status" value="1"/>
</dbReference>
<dbReference type="EC" id="4.1.99.3" evidence="3"/>
<comment type="similarity">
    <text evidence="2">Belongs to the DNA photolyase class-1 family.</text>
</comment>
<dbReference type="InterPro" id="IPR002081">
    <property type="entry name" value="Cryptochrome/DNA_photolyase_1"/>
</dbReference>
<feature type="binding site" evidence="12">
    <location>
        <position position="224"/>
    </location>
    <ligand>
        <name>FAD</name>
        <dbReference type="ChEBI" id="CHEBI:57692"/>
    </ligand>
</feature>
<dbReference type="Proteomes" id="UP000053724">
    <property type="component" value="Unassembled WGS sequence"/>
</dbReference>